<gene>
    <name evidence="1" type="ORF">LSAT_V11C200067010</name>
</gene>
<evidence type="ECO:0000313" key="2">
    <source>
        <dbReference type="Proteomes" id="UP000235145"/>
    </source>
</evidence>
<evidence type="ECO:0000313" key="1">
    <source>
        <dbReference type="EMBL" id="KAJ0223885.1"/>
    </source>
</evidence>
<dbReference type="Proteomes" id="UP000235145">
    <property type="component" value="Unassembled WGS sequence"/>
</dbReference>
<dbReference type="EMBL" id="NBSK02000002">
    <property type="protein sequence ID" value="KAJ0223885.1"/>
    <property type="molecule type" value="Genomic_DNA"/>
</dbReference>
<name>A0A9R1XQS3_LACSA</name>
<keyword evidence="2" id="KW-1185">Reference proteome</keyword>
<comment type="caution">
    <text evidence="1">The sequence shown here is derived from an EMBL/GenBank/DDBJ whole genome shotgun (WGS) entry which is preliminary data.</text>
</comment>
<proteinExistence type="predicted"/>
<accession>A0A9R1XQS3</accession>
<reference evidence="1 2" key="1">
    <citation type="journal article" date="2017" name="Nat. Commun.">
        <title>Genome assembly with in vitro proximity ligation data and whole-genome triplication in lettuce.</title>
        <authorList>
            <person name="Reyes-Chin-Wo S."/>
            <person name="Wang Z."/>
            <person name="Yang X."/>
            <person name="Kozik A."/>
            <person name="Arikit S."/>
            <person name="Song C."/>
            <person name="Xia L."/>
            <person name="Froenicke L."/>
            <person name="Lavelle D.O."/>
            <person name="Truco M.J."/>
            <person name="Xia R."/>
            <person name="Zhu S."/>
            <person name="Xu C."/>
            <person name="Xu H."/>
            <person name="Xu X."/>
            <person name="Cox K."/>
            <person name="Korf I."/>
            <person name="Meyers B.C."/>
            <person name="Michelmore R.W."/>
        </authorList>
    </citation>
    <scope>NUCLEOTIDE SEQUENCE [LARGE SCALE GENOMIC DNA]</scope>
    <source>
        <strain evidence="2">cv. Salinas</strain>
        <tissue evidence="1">Seedlings</tissue>
    </source>
</reference>
<dbReference type="AlphaFoldDB" id="A0A9R1XQS3"/>
<protein>
    <submittedName>
        <fullName evidence="1">Uncharacterized protein</fullName>
    </submittedName>
</protein>
<organism evidence="1 2">
    <name type="scientific">Lactuca sativa</name>
    <name type="common">Garden lettuce</name>
    <dbReference type="NCBI Taxonomy" id="4236"/>
    <lineage>
        <taxon>Eukaryota</taxon>
        <taxon>Viridiplantae</taxon>
        <taxon>Streptophyta</taxon>
        <taxon>Embryophyta</taxon>
        <taxon>Tracheophyta</taxon>
        <taxon>Spermatophyta</taxon>
        <taxon>Magnoliopsida</taxon>
        <taxon>eudicotyledons</taxon>
        <taxon>Gunneridae</taxon>
        <taxon>Pentapetalae</taxon>
        <taxon>asterids</taxon>
        <taxon>campanulids</taxon>
        <taxon>Asterales</taxon>
        <taxon>Asteraceae</taxon>
        <taxon>Cichorioideae</taxon>
        <taxon>Cichorieae</taxon>
        <taxon>Lactucinae</taxon>
        <taxon>Lactuca</taxon>
    </lineage>
</organism>
<sequence>MEEESTDYLLCECSFDRVIWEWIFRWCGILVPHFDKNKTIWNSGKRETKKTFNQTRITPTNVAGIIKSTSSFGSNIGAMGMWV</sequence>